<feature type="domain" description="Ferric siderophore reductase C-terminal" evidence="1">
    <location>
        <begin position="214"/>
        <end position="234"/>
    </location>
</feature>
<sequence length="250" mass="27072">MSQDHQDLLRLLHLAARALPGLAGEIGTAEDHQLICGSPGNAARVSALHCYWQQSHPEAGPHYWSARSWSLLIWQPIYLSLLAVHLGGRAPCLAQMGQSVMAGSVHGFRLPPHCPYGGDQSALIACASAQLQAFVDTQLEEFNTVAAIYPKMARLLVADCVRAALLLAQRHAPVGDDALLEAERHWLDALALPGGGALVPLELEDGRHCLGMGRKVCCQHFRRVDGELCASCPKLGKDERLQRLREAASC</sequence>
<comment type="caution">
    <text evidence="2">The sequence shown here is derived from an EMBL/GenBank/DDBJ whole genome shotgun (WGS) entry which is preliminary data.</text>
</comment>
<dbReference type="RefSeq" id="WP_021207392.1">
    <property type="nucleotide sequence ID" value="NZ_JAETZY010000003.1"/>
</dbReference>
<dbReference type="InterPro" id="IPR023998">
    <property type="entry name" value="FCR-like"/>
</dbReference>
<organism evidence="2 3">
    <name type="scientific">Stutzerimonas stutzeri</name>
    <name type="common">Pseudomonas stutzeri</name>
    <dbReference type="NCBI Taxonomy" id="316"/>
    <lineage>
        <taxon>Bacteria</taxon>
        <taxon>Pseudomonadati</taxon>
        <taxon>Pseudomonadota</taxon>
        <taxon>Gammaproteobacteria</taxon>
        <taxon>Pseudomonadales</taxon>
        <taxon>Pseudomonadaceae</taxon>
        <taxon>Stutzerimonas</taxon>
    </lineage>
</organism>
<dbReference type="NCBIfam" id="TIGR03950">
    <property type="entry name" value="sidero_Fe_reduc"/>
    <property type="match status" value="1"/>
</dbReference>
<dbReference type="EMBL" id="POUW01000011">
    <property type="protein sequence ID" value="PNG03223.1"/>
    <property type="molecule type" value="Genomic_DNA"/>
</dbReference>
<protein>
    <submittedName>
        <fullName evidence="2">Siderophore ferric iron reductase</fullName>
    </submittedName>
</protein>
<reference evidence="2 3" key="1">
    <citation type="submission" date="2018-01" db="EMBL/GenBank/DDBJ databases">
        <title>Denitrification phenotypes of diverse strains of Pseudomonas stutzeri.</title>
        <authorList>
            <person name="Milligan D.A."/>
            <person name="Bergaust L."/>
            <person name="Bakken L.R."/>
            <person name="Frostegard A."/>
        </authorList>
    </citation>
    <scope>NUCLEOTIDE SEQUENCE [LARGE SCALE GENOMIC DNA]</scope>
    <source>
        <strain evidence="2 3">28a3</strain>
    </source>
</reference>
<dbReference type="InterPro" id="IPR024726">
    <property type="entry name" value="FhuF_C"/>
</dbReference>
<accession>A0A2N8SL63</accession>
<name>A0A2N8SL63_STUST</name>
<dbReference type="Pfam" id="PF11575">
    <property type="entry name" value="FhuF_C"/>
    <property type="match status" value="1"/>
</dbReference>
<dbReference type="Proteomes" id="UP000235897">
    <property type="component" value="Unassembled WGS sequence"/>
</dbReference>
<evidence type="ECO:0000313" key="3">
    <source>
        <dbReference type="Proteomes" id="UP000235897"/>
    </source>
</evidence>
<evidence type="ECO:0000313" key="2">
    <source>
        <dbReference type="EMBL" id="PNG03223.1"/>
    </source>
</evidence>
<dbReference type="AlphaFoldDB" id="A0A2N8SL63"/>
<dbReference type="OrthoDB" id="7942745at2"/>
<gene>
    <name evidence="2" type="ORF">CXL00_21915</name>
</gene>
<dbReference type="GO" id="GO:0051537">
    <property type="term" value="F:2 iron, 2 sulfur cluster binding"/>
    <property type="evidence" value="ECO:0007669"/>
    <property type="project" value="InterPro"/>
</dbReference>
<evidence type="ECO:0000259" key="1">
    <source>
        <dbReference type="Pfam" id="PF11575"/>
    </source>
</evidence>
<proteinExistence type="predicted"/>